<dbReference type="RefSeq" id="XP_034241889.1">
    <property type="nucleotide sequence ID" value="XM_034385998.1"/>
</dbReference>
<organism evidence="3">
    <name type="scientific">Thrips palmi</name>
    <name type="common">Melon thrips</name>
    <dbReference type="NCBI Taxonomy" id="161013"/>
    <lineage>
        <taxon>Eukaryota</taxon>
        <taxon>Metazoa</taxon>
        <taxon>Ecdysozoa</taxon>
        <taxon>Arthropoda</taxon>
        <taxon>Hexapoda</taxon>
        <taxon>Insecta</taxon>
        <taxon>Pterygota</taxon>
        <taxon>Neoptera</taxon>
        <taxon>Paraneoptera</taxon>
        <taxon>Thysanoptera</taxon>
        <taxon>Terebrantia</taxon>
        <taxon>Thripoidea</taxon>
        <taxon>Thripidae</taxon>
        <taxon>Thrips</taxon>
    </lineage>
</organism>
<dbReference type="OrthoDB" id="6512861at2759"/>
<keyword evidence="1" id="KW-0732">Signal</keyword>
<evidence type="ECO:0000313" key="2">
    <source>
        <dbReference type="Proteomes" id="UP000515158"/>
    </source>
</evidence>
<dbReference type="Proteomes" id="UP000515158">
    <property type="component" value="Unplaced"/>
</dbReference>
<feature type="signal peptide" evidence="1">
    <location>
        <begin position="1"/>
        <end position="25"/>
    </location>
</feature>
<proteinExistence type="predicted"/>
<protein>
    <submittedName>
        <fullName evidence="3">27 kDa hemolymph protein-like</fullName>
    </submittedName>
</protein>
<dbReference type="FunCoup" id="A0A6P8ZN80">
    <property type="interactions" value="10"/>
</dbReference>
<dbReference type="InParanoid" id="A0A6P8ZN80"/>
<dbReference type="Pfam" id="PF07165">
    <property type="entry name" value="DUF1397"/>
    <property type="match status" value="1"/>
</dbReference>
<evidence type="ECO:0000256" key="1">
    <source>
        <dbReference type="SAM" id="SignalP"/>
    </source>
</evidence>
<name>A0A6P8ZN80_THRPL</name>
<reference evidence="3" key="1">
    <citation type="submission" date="2025-08" db="UniProtKB">
        <authorList>
            <consortium name="RefSeq"/>
        </authorList>
    </citation>
    <scope>IDENTIFICATION</scope>
    <source>
        <tissue evidence="3">Total insect</tissue>
    </source>
</reference>
<dbReference type="GeneID" id="117645683"/>
<dbReference type="AlphaFoldDB" id="A0A6P8ZN80"/>
<dbReference type="PANTHER" id="PTHR20997">
    <property type="entry name" value="EG:BACR42I17.2 PROTEIN-RELATED"/>
    <property type="match status" value="1"/>
</dbReference>
<keyword evidence="2" id="KW-1185">Reference proteome</keyword>
<dbReference type="KEGG" id="tpal:117645683"/>
<accession>A0A6P8ZN80</accession>
<dbReference type="InterPro" id="IPR009832">
    <property type="entry name" value="DUF1397"/>
</dbReference>
<sequence>MFTRDVTIKWAFLLALVYGATLVLSDDDLDLDLPDVEGPKLSDIPGFENLPINKSALPDPAEIERVLREKCVRIGGEEAFNAAKNAKSEAEQCLRGLIDFKQLTEEMEKAKPTGDLDEVFRKYCKKSPILEGCIMDFVNASNQCLTEAERGSKQLIHNVTKQLLGFVCYKEGDRIALFIAESGPECLSDKKEAVMHCVNTTFGKHLPSGTPNVFDLPQLIMGTEECKDVCSVRRCVVKELEQCKEPTPANIVQAMFDYVLKVTPCDCKAAPLRANLSSSSNVFRSDFISLALSSLILFLTLH</sequence>
<gene>
    <name evidence="3" type="primary">LOC117645683</name>
</gene>
<dbReference type="PANTHER" id="PTHR20997:SF2">
    <property type="entry name" value="EG:BACR42I17.2 PROTEIN-RELATED"/>
    <property type="match status" value="1"/>
</dbReference>
<feature type="chain" id="PRO_5028424970" evidence="1">
    <location>
        <begin position="26"/>
        <end position="302"/>
    </location>
</feature>
<evidence type="ECO:0000313" key="3">
    <source>
        <dbReference type="RefSeq" id="XP_034241889.1"/>
    </source>
</evidence>